<feature type="compositionally biased region" description="Basic and acidic residues" evidence="1">
    <location>
        <begin position="12"/>
        <end position="34"/>
    </location>
</feature>
<feature type="compositionally biased region" description="Gly residues" evidence="1">
    <location>
        <begin position="58"/>
        <end position="67"/>
    </location>
</feature>
<dbReference type="AlphaFoldDB" id="A0A453CM66"/>
<reference evidence="3" key="2">
    <citation type="journal article" date="2017" name="Nat. Plants">
        <title>The Aegilops tauschii genome reveals multiple impacts of transposons.</title>
        <authorList>
            <person name="Zhao G."/>
            <person name="Zou C."/>
            <person name="Li K."/>
            <person name="Wang K."/>
            <person name="Li T."/>
            <person name="Gao L."/>
            <person name="Zhang X."/>
            <person name="Wang H."/>
            <person name="Yang Z."/>
            <person name="Liu X."/>
            <person name="Jiang W."/>
            <person name="Mao L."/>
            <person name="Kong X."/>
            <person name="Jiao Y."/>
            <person name="Jia J."/>
        </authorList>
    </citation>
    <scope>NUCLEOTIDE SEQUENCE [LARGE SCALE GENOMIC DNA]</scope>
    <source>
        <strain evidence="3">cv. AL8/78</strain>
    </source>
</reference>
<evidence type="ECO:0000313" key="2">
    <source>
        <dbReference type="EnsemblPlants" id="AET2Gv20893800.5"/>
    </source>
</evidence>
<dbReference type="Gramene" id="AET2Gv20893800.5">
    <property type="protein sequence ID" value="AET2Gv20893800.5"/>
    <property type="gene ID" value="AET2Gv20893800"/>
</dbReference>
<sequence length="145" mass="14091">MCVSVSSGARAGEAHGGDADGSTKREPAGARVKSESTGAGSVVGAWGWGTHEGRDAGHGSGGSGAGMQGMQDRSGRLLFAFEDLKPTANSGAGGGESGGGSGAGVDGGDHQFEQGNKEQQGNGTPVGQPDTPGFWNGMIGGGGTW</sequence>
<evidence type="ECO:0008006" key="4">
    <source>
        <dbReference type="Google" id="ProtNLM"/>
    </source>
</evidence>
<evidence type="ECO:0000256" key="1">
    <source>
        <dbReference type="SAM" id="MobiDB-lite"/>
    </source>
</evidence>
<evidence type="ECO:0000313" key="3">
    <source>
        <dbReference type="Proteomes" id="UP000015105"/>
    </source>
</evidence>
<accession>A0A453CM66</accession>
<keyword evidence="3" id="KW-1185">Reference proteome</keyword>
<feature type="compositionally biased region" description="Gly residues" evidence="1">
    <location>
        <begin position="91"/>
        <end position="106"/>
    </location>
</feature>
<dbReference type="Proteomes" id="UP000015105">
    <property type="component" value="Chromosome 2D"/>
</dbReference>
<dbReference type="EnsemblPlants" id="AET2Gv20893800.5">
    <property type="protein sequence ID" value="AET2Gv20893800.5"/>
    <property type="gene ID" value="AET2Gv20893800"/>
</dbReference>
<organism evidence="2 3">
    <name type="scientific">Aegilops tauschii subsp. strangulata</name>
    <name type="common">Goatgrass</name>
    <dbReference type="NCBI Taxonomy" id="200361"/>
    <lineage>
        <taxon>Eukaryota</taxon>
        <taxon>Viridiplantae</taxon>
        <taxon>Streptophyta</taxon>
        <taxon>Embryophyta</taxon>
        <taxon>Tracheophyta</taxon>
        <taxon>Spermatophyta</taxon>
        <taxon>Magnoliopsida</taxon>
        <taxon>Liliopsida</taxon>
        <taxon>Poales</taxon>
        <taxon>Poaceae</taxon>
        <taxon>BOP clade</taxon>
        <taxon>Pooideae</taxon>
        <taxon>Triticodae</taxon>
        <taxon>Triticeae</taxon>
        <taxon>Triticinae</taxon>
        <taxon>Aegilops</taxon>
    </lineage>
</organism>
<reference evidence="2" key="5">
    <citation type="journal article" date="2021" name="G3 (Bethesda)">
        <title>Aegilops tauschii genome assembly Aet v5.0 features greater sequence contiguity and improved annotation.</title>
        <authorList>
            <person name="Wang L."/>
            <person name="Zhu T."/>
            <person name="Rodriguez J.C."/>
            <person name="Deal K.R."/>
            <person name="Dubcovsky J."/>
            <person name="McGuire P.E."/>
            <person name="Lux T."/>
            <person name="Spannagl M."/>
            <person name="Mayer K.F.X."/>
            <person name="Baldrich P."/>
            <person name="Meyers B.C."/>
            <person name="Huo N."/>
            <person name="Gu Y.Q."/>
            <person name="Zhou H."/>
            <person name="Devos K.M."/>
            <person name="Bennetzen J.L."/>
            <person name="Unver T."/>
            <person name="Budak H."/>
            <person name="Gulick P.J."/>
            <person name="Galiba G."/>
            <person name="Kalapos B."/>
            <person name="Nelson D.R."/>
            <person name="Li P."/>
            <person name="You F.M."/>
            <person name="Luo M.C."/>
            <person name="Dvorak J."/>
        </authorList>
    </citation>
    <scope>NUCLEOTIDE SEQUENCE [LARGE SCALE GENOMIC DNA]</scope>
    <source>
        <strain evidence="2">cv. AL8/78</strain>
    </source>
</reference>
<feature type="compositionally biased region" description="Basic and acidic residues" evidence="1">
    <location>
        <begin position="107"/>
        <end position="116"/>
    </location>
</feature>
<feature type="compositionally biased region" description="Low complexity" evidence="1">
    <location>
        <begin position="36"/>
        <end position="49"/>
    </location>
</feature>
<protein>
    <recommendedName>
        <fullName evidence="4">Dof-type domain-containing protein</fullName>
    </recommendedName>
</protein>
<reference evidence="2" key="3">
    <citation type="journal article" date="2017" name="Nature">
        <title>Genome sequence of the progenitor of the wheat D genome Aegilops tauschii.</title>
        <authorList>
            <person name="Luo M.C."/>
            <person name="Gu Y.Q."/>
            <person name="Puiu D."/>
            <person name="Wang H."/>
            <person name="Twardziok S.O."/>
            <person name="Deal K.R."/>
            <person name="Huo N."/>
            <person name="Zhu T."/>
            <person name="Wang L."/>
            <person name="Wang Y."/>
            <person name="McGuire P.E."/>
            <person name="Liu S."/>
            <person name="Long H."/>
            <person name="Ramasamy R.K."/>
            <person name="Rodriguez J.C."/>
            <person name="Van S.L."/>
            <person name="Yuan L."/>
            <person name="Wang Z."/>
            <person name="Xia Z."/>
            <person name="Xiao L."/>
            <person name="Anderson O.D."/>
            <person name="Ouyang S."/>
            <person name="Liang Y."/>
            <person name="Zimin A.V."/>
            <person name="Pertea G."/>
            <person name="Qi P."/>
            <person name="Bennetzen J.L."/>
            <person name="Dai X."/>
            <person name="Dawson M.W."/>
            <person name="Muller H.G."/>
            <person name="Kugler K."/>
            <person name="Rivarola-Duarte L."/>
            <person name="Spannagl M."/>
            <person name="Mayer K.F.X."/>
            <person name="Lu F.H."/>
            <person name="Bevan M.W."/>
            <person name="Leroy P."/>
            <person name="Li P."/>
            <person name="You F.M."/>
            <person name="Sun Q."/>
            <person name="Liu Z."/>
            <person name="Lyons E."/>
            <person name="Wicker T."/>
            <person name="Salzberg S.L."/>
            <person name="Devos K.M."/>
            <person name="Dvorak J."/>
        </authorList>
    </citation>
    <scope>NUCLEOTIDE SEQUENCE [LARGE SCALE GENOMIC DNA]</scope>
    <source>
        <strain evidence="2">cv. AL8/78</strain>
    </source>
</reference>
<feature type="region of interest" description="Disordered" evidence="1">
    <location>
        <begin position="1"/>
        <end position="145"/>
    </location>
</feature>
<reference evidence="3" key="1">
    <citation type="journal article" date="2014" name="Science">
        <title>Ancient hybridizations among the ancestral genomes of bread wheat.</title>
        <authorList>
            <consortium name="International Wheat Genome Sequencing Consortium,"/>
            <person name="Marcussen T."/>
            <person name="Sandve S.R."/>
            <person name="Heier L."/>
            <person name="Spannagl M."/>
            <person name="Pfeifer M."/>
            <person name="Jakobsen K.S."/>
            <person name="Wulff B.B."/>
            <person name="Steuernagel B."/>
            <person name="Mayer K.F."/>
            <person name="Olsen O.A."/>
        </authorList>
    </citation>
    <scope>NUCLEOTIDE SEQUENCE [LARGE SCALE GENOMIC DNA]</scope>
    <source>
        <strain evidence="3">cv. AL8/78</strain>
    </source>
</reference>
<reference evidence="2" key="4">
    <citation type="submission" date="2019-03" db="UniProtKB">
        <authorList>
            <consortium name="EnsemblPlants"/>
        </authorList>
    </citation>
    <scope>IDENTIFICATION</scope>
</reference>
<name>A0A453CM66_AEGTS</name>
<proteinExistence type="predicted"/>